<protein>
    <submittedName>
        <fullName evidence="2">Uncharacterized protein</fullName>
    </submittedName>
</protein>
<reference evidence="2 3" key="1">
    <citation type="submission" date="2019-04" db="EMBL/GenBank/DDBJ databases">
        <title>Comparative genomics and transcriptomics to analyze fruiting body development in filamentous ascomycetes.</title>
        <authorList>
            <consortium name="DOE Joint Genome Institute"/>
            <person name="Lutkenhaus R."/>
            <person name="Traeger S."/>
            <person name="Breuer J."/>
            <person name="Kuo A."/>
            <person name="Lipzen A."/>
            <person name="Pangilinan J."/>
            <person name="Dilworth D."/>
            <person name="Sandor L."/>
            <person name="Poggeler S."/>
            <person name="Barry K."/>
            <person name="Grigoriev I.V."/>
            <person name="Nowrousian M."/>
        </authorList>
    </citation>
    <scope>NUCLEOTIDE SEQUENCE [LARGE SCALE GENOMIC DNA]</scope>
    <source>
        <strain evidence="2 3">CBS 389.68</strain>
    </source>
</reference>
<feature type="compositionally biased region" description="Basic and acidic residues" evidence="1">
    <location>
        <begin position="46"/>
        <end position="60"/>
    </location>
</feature>
<dbReference type="AlphaFoldDB" id="A0A4S2N2S0"/>
<sequence>MIKFFQPAQALKCASVQALIRPACTAKETKSKKKKKARRQKKKRKRNEDKKNKTRQDKRASQSRATAATTNYRPSTPHHRSSIHSQDSSTWHSTFHLQRSKTVLSCSACSLYQR</sequence>
<accession>A0A4S2N2S0</accession>
<dbReference type="EMBL" id="ML220113">
    <property type="protein sequence ID" value="TGZ83479.1"/>
    <property type="molecule type" value="Genomic_DNA"/>
</dbReference>
<evidence type="ECO:0000256" key="1">
    <source>
        <dbReference type="SAM" id="MobiDB-lite"/>
    </source>
</evidence>
<evidence type="ECO:0000313" key="3">
    <source>
        <dbReference type="Proteomes" id="UP000298138"/>
    </source>
</evidence>
<gene>
    <name evidence="2" type="ORF">EX30DRAFT_82977</name>
</gene>
<feature type="compositionally biased region" description="Polar residues" evidence="1">
    <location>
        <begin position="83"/>
        <end position="94"/>
    </location>
</feature>
<feature type="region of interest" description="Disordered" evidence="1">
    <location>
        <begin position="24"/>
        <end position="94"/>
    </location>
</feature>
<evidence type="ECO:0000313" key="2">
    <source>
        <dbReference type="EMBL" id="TGZ83479.1"/>
    </source>
</evidence>
<proteinExistence type="predicted"/>
<dbReference type="InParanoid" id="A0A4S2N2S0"/>
<keyword evidence="3" id="KW-1185">Reference proteome</keyword>
<organism evidence="2 3">
    <name type="scientific">Ascodesmis nigricans</name>
    <dbReference type="NCBI Taxonomy" id="341454"/>
    <lineage>
        <taxon>Eukaryota</taxon>
        <taxon>Fungi</taxon>
        <taxon>Dikarya</taxon>
        <taxon>Ascomycota</taxon>
        <taxon>Pezizomycotina</taxon>
        <taxon>Pezizomycetes</taxon>
        <taxon>Pezizales</taxon>
        <taxon>Ascodesmidaceae</taxon>
        <taxon>Ascodesmis</taxon>
    </lineage>
</organism>
<dbReference type="Proteomes" id="UP000298138">
    <property type="component" value="Unassembled WGS sequence"/>
</dbReference>
<name>A0A4S2N2S0_9PEZI</name>
<feature type="compositionally biased region" description="Basic residues" evidence="1">
    <location>
        <begin position="30"/>
        <end position="45"/>
    </location>
</feature>